<keyword evidence="2" id="KW-0762">Sugar transport</keyword>
<name>A0ABN1JRE3_9CLOT</name>
<keyword evidence="6" id="KW-0175">Coiled coil</keyword>
<dbReference type="InterPro" id="IPR036542">
    <property type="entry name" value="PTS_IIA_lac/cel_sf"/>
</dbReference>
<sequence>MDNEMMYFEMISNAGEGRSCSMEAIALAKENKFEEAEKLIEEASEALERCHKSQTALIQSYAAGENVDTNVLLIHAQDHLMTSMVVRDLAREFIELYKRNNQ</sequence>
<dbReference type="Proteomes" id="UP001501510">
    <property type="component" value="Unassembled WGS sequence"/>
</dbReference>
<comment type="caution">
    <text evidence="7">The sequence shown here is derived from an EMBL/GenBank/DDBJ whole genome shotgun (WGS) entry which is preliminary data.</text>
</comment>
<keyword evidence="3" id="KW-0808">Transferase</keyword>
<evidence type="ECO:0000313" key="7">
    <source>
        <dbReference type="EMBL" id="GAA0744671.1"/>
    </source>
</evidence>
<dbReference type="CDD" id="cd00215">
    <property type="entry name" value="PTS_IIA_lac"/>
    <property type="match status" value="1"/>
</dbReference>
<evidence type="ECO:0000256" key="2">
    <source>
        <dbReference type="ARBA" id="ARBA00022597"/>
    </source>
</evidence>
<reference evidence="7 8" key="1">
    <citation type="journal article" date="2019" name="Int. J. Syst. Evol. Microbiol.">
        <title>The Global Catalogue of Microorganisms (GCM) 10K type strain sequencing project: providing services to taxonomists for standard genome sequencing and annotation.</title>
        <authorList>
            <consortium name="The Broad Institute Genomics Platform"/>
            <consortium name="The Broad Institute Genome Sequencing Center for Infectious Disease"/>
            <person name="Wu L."/>
            <person name="Ma J."/>
        </authorList>
    </citation>
    <scope>NUCLEOTIDE SEQUENCE [LARGE SCALE GENOMIC DNA]</scope>
    <source>
        <strain evidence="7 8">JCM 1407</strain>
    </source>
</reference>
<dbReference type="PANTHER" id="PTHR34382:SF7">
    <property type="entry name" value="PTS SYSTEM N,N'-DIACETYLCHITOBIOSE-SPECIFIC EIIA COMPONENT"/>
    <property type="match status" value="1"/>
</dbReference>
<keyword evidence="1" id="KW-0813">Transport</keyword>
<dbReference type="Pfam" id="PF02255">
    <property type="entry name" value="PTS_IIA"/>
    <property type="match status" value="1"/>
</dbReference>
<evidence type="ECO:0000256" key="3">
    <source>
        <dbReference type="ARBA" id="ARBA00022679"/>
    </source>
</evidence>
<organism evidence="7 8">
    <name type="scientific">Clostridium oceanicum</name>
    <dbReference type="NCBI Taxonomy" id="1543"/>
    <lineage>
        <taxon>Bacteria</taxon>
        <taxon>Bacillati</taxon>
        <taxon>Bacillota</taxon>
        <taxon>Clostridia</taxon>
        <taxon>Eubacteriales</taxon>
        <taxon>Clostridiaceae</taxon>
        <taxon>Clostridium</taxon>
    </lineage>
</organism>
<dbReference type="InterPro" id="IPR003188">
    <property type="entry name" value="PTS_IIA_lac/cel"/>
</dbReference>
<keyword evidence="4" id="KW-0598">Phosphotransferase system</keyword>
<proteinExistence type="predicted"/>
<feature type="modified residue" description="Phosphohistidine; by HPr" evidence="5">
    <location>
        <position position="75"/>
    </location>
</feature>
<feature type="coiled-coil region" evidence="6">
    <location>
        <begin position="26"/>
        <end position="53"/>
    </location>
</feature>
<dbReference type="Gene3D" id="1.20.58.80">
    <property type="entry name" value="Phosphotransferase system, lactose/cellobiose-type IIA subunit"/>
    <property type="match status" value="1"/>
</dbReference>
<dbReference type="PIRSF" id="PIRSF000699">
    <property type="entry name" value="PTS_IILac_III"/>
    <property type="match status" value="1"/>
</dbReference>
<accession>A0ABN1JRE3</accession>
<dbReference type="PANTHER" id="PTHR34382">
    <property type="entry name" value="PTS SYSTEM N,N'-DIACETYLCHITOBIOSE-SPECIFIC EIIA COMPONENT"/>
    <property type="match status" value="1"/>
</dbReference>
<dbReference type="RefSeq" id="WP_343762779.1">
    <property type="nucleotide sequence ID" value="NZ_BAAACG010000013.1"/>
</dbReference>
<protein>
    <submittedName>
        <fullName evidence="7">PTS lichenan transporter subunit IIA</fullName>
    </submittedName>
</protein>
<dbReference type="PROSITE" id="PS51095">
    <property type="entry name" value="PTS_EIIA_TYPE_3"/>
    <property type="match status" value="1"/>
</dbReference>
<evidence type="ECO:0000256" key="6">
    <source>
        <dbReference type="SAM" id="Coils"/>
    </source>
</evidence>
<dbReference type="EMBL" id="BAAACG010000013">
    <property type="protein sequence ID" value="GAA0744671.1"/>
    <property type="molecule type" value="Genomic_DNA"/>
</dbReference>
<dbReference type="SUPFAM" id="SSF46973">
    <property type="entry name" value="Enzyme IIa from lactose specific PTS, IIa-lac"/>
    <property type="match status" value="1"/>
</dbReference>
<evidence type="ECO:0000256" key="4">
    <source>
        <dbReference type="ARBA" id="ARBA00022683"/>
    </source>
</evidence>
<keyword evidence="8" id="KW-1185">Reference proteome</keyword>
<evidence type="ECO:0000256" key="5">
    <source>
        <dbReference type="PROSITE-ProRule" id="PRU00418"/>
    </source>
</evidence>
<evidence type="ECO:0000313" key="8">
    <source>
        <dbReference type="Proteomes" id="UP001501510"/>
    </source>
</evidence>
<gene>
    <name evidence="7" type="primary">licA_2</name>
    <name evidence="7" type="ORF">GCM10008906_29890</name>
</gene>
<evidence type="ECO:0000256" key="1">
    <source>
        <dbReference type="ARBA" id="ARBA00022448"/>
    </source>
</evidence>